<comment type="caution">
    <text evidence="2">The sequence shown here is derived from an EMBL/GenBank/DDBJ whole genome shotgun (WGS) entry which is preliminary data.</text>
</comment>
<evidence type="ECO:0000313" key="2">
    <source>
        <dbReference type="EMBL" id="MCF3948171.1"/>
    </source>
</evidence>
<evidence type="ECO:0000313" key="3">
    <source>
        <dbReference type="Proteomes" id="UP001521209"/>
    </source>
</evidence>
<accession>A0ABS9DZH5</accession>
<protein>
    <submittedName>
        <fullName evidence="2">Glycosyltransferase family 61 protein</fullName>
    </submittedName>
</protein>
<proteinExistence type="predicted"/>
<dbReference type="InterPro" id="IPR049625">
    <property type="entry name" value="Glyco_transf_61_cat"/>
</dbReference>
<dbReference type="Proteomes" id="UP001521209">
    <property type="component" value="Unassembled WGS sequence"/>
</dbReference>
<gene>
    <name evidence="2" type="ORF">L2A60_15965</name>
</gene>
<reference evidence="2 3" key="1">
    <citation type="submission" date="2022-01" db="EMBL/GenBank/DDBJ databases">
        <authorList>
            <person name="Won M."/>
            <person name="Kim S.-J."/>
            <person name="Kwon S.-W."/>
        </authorList>
    </citation>
    <scope>NUCLEOTIDE SEQUENCE [LARGE SCALE GENOMIC DNA]</scope>
    <source>
        <strain evidence="2 3">KCTC 23505</strain>
    </source>
</reference>
<feature type="domain" description="Glycosyltransferase 61 catalytic" evidence="1">
    <location>
        <begin position="126"/>
        <end position="303"/>
    </location>
</feature>
<name>A0ABS9DZH5_9PROT</name>
<dbReference type="EMBL" id="JAKGBZ010000041">
    <property type="protein sequence ID" value="MCF3948171.1"/>
    <property type="molecule type" value="Genomic_DNA"/>
</dbReference>
<keyword evidence="3" id="KW-1185">Reference proteome</keyword>
<dbReference type="Pfam" id="PF04577">
    <property type="entry name" value="Glyco_transf_61"/>
    <property type="match status" value="1"/>
</dbReference>
<sequence>MPISQMFLAEEECASATHLNLPSVLVHTNAFALGLGQFARHMLHATYPARELRFEPIRLGRLPVGTVLHAGHNFWVEHAGRLAIEQVNPLIGNWSALHADIAKLPFGSEKIAQPCVLAARYGDVTWGHWVGEILPRIVIAEAMYPGRFSFAMNANIIDPTIDGGYATAVLQSLGAYGINQDRLIGLRADRHYHFDTLFAVADIWSVAGIHPTAIDVMRSRLPKVQTENPGRKLAILRRDASTRNIANLADIEQVLDREGYTIADPARLSFQAQADLFRTSDDLFGVLGSGLIGLMFAPDNVRVASVAPGSWPDAYFHIFMQHRNASYADLRGPALWTGEGLERDAPFLVVPSHFESALMTLSQPESVQSPGGMTKIGDVTIPRRLGQTLADIDFAEAGKSQLYQREGWSFQEPQHVWAVGPRSVIVLPDVDFAAAALLELDVFALTDQSCLIARRLEVFLNGTSLGGADIAAHATISLVILPGCLLAGATNILEFHHPHCLSPRALGFGDDDRPLAFAFKRLRLRASATKRI</sequence>
<evidence type="ECO:0000259" key="1">
    <source>
        <dbReference type="Pfam" id="PF04577"/>
    </source>
</evidence>
<organism evidence="2 3">
    <name type="scientific">Acidiphilium iwatense</name>
    <dbReference type="NCBI Taxonomy" id="768198"/>
    <lineage>
        <taxon>Bacteria</taxon>
        <taxon>Pseudomonadati</taxon>
        <taxon>Pseudomonadota</taxon>
        <taxon>Alphaproteobacteria</taxon>
        <taxon>Acetobacterales</taxon>
        <taxon>Acidocellaceae</taxon>
        <taxon>Acidiphilium</taxon>
    </lineage>
</organism>